<dbReference type="Proteomes" id="UP000183810">
    <property type="component" value="Chromosome"/>
</dbReference>
<accession>A0A1J0VMQ8</accession>
<dbReference type="EMBL" id="CP018082">
    <property type="protein sequence ID" value="APE33293.1"/>
    <property type="molecule type" value="Genomic_DNA"/>
</dbReference>
<dbReference type="KEGG" id="nsl:BOX37_04160"/>
<name>A0A1J0VMQ8_9NOCA</name>
<protein>
    <submittedName>
        <fullName evidence="1">Uncharacterized protein</fullName>
    </submittedName>
</protein>
<reference evidence="1" key="1">
    <citation type="submission" date="2016-11" db="EMBL/GenBank/DDBJ databases">
        <authorList>
            <person name="Jaros S."/>
            <person name="Januszkiewicz K."/>
            <person name="Wedrychowicz H."/>
        </authorList>
    </citation>
    <scope>NUCLEOTIDE SEQUENCE [LARGE SCALE GENOMIC DNA]</scope>
    <source>
        <strain evidence="1">Y48</strain>
    </source>
</reference>
<gene>
    <name evidence="1" type="ORF">BOX37_04160</name>
</gene>
<organism evidence="1 2">
    <name type="scientific">Nocardia mangyaensis</name>
    <dbReference type="NCBI Taxonomy" id="2213200"/>
    <lineage>
        <taxon>Bacteria</taxon>
        <taxon>Bacillati</taxon>
        <taxon>Actinomycetota</taxon>
        <taxon>Actinomycetes</taxon>
        <taxon>Mycobacteriales</taxon>
        <taxon>Nocardiaceae</taxon>
        <taxon>Nocardia</taxon>
    </lineage>
</organism>
<sequence length="84" mass="8811">MAFVSAVAGCGIVTAGAGVAQALPSGMLSHSDCVADAENRNRVAERNRDPLGTHATYTVFVCVQDGKDRQGRQLYKVTTKTGNV</sequence>
<keyword evidence="2" id="KW-1185">Reference proteome</keyword>
<proteinExistence type="predicted"/>
<dbReference type="AlphaFoldDB" id="A0A1J0VMQ8"/>
<evidence type="ECO:0000313" key="2">
    <source>
        <dbReference type="Proteomes" id="UP000183810"/>
    </source>
</evidence>
<evidence type="ECO:0000313" key="1">
    <source>
        <dbReference type="EMBL" id="APE33293.1"/>
    </source>
</evidence>